<dbReference type="Proteomes" id="UP000440578">
    <property type="component" value="Unassembled WGS sequence"/>
</dbReference>
<feature type="region of interest" description="Disordered" evidence="1">
    <location>
        <begin position="26"/>
        <end position="49"/>
    </location>
</feature>
<keyword evidence="4" id="KW-1185">Reference proteome</keyword>
<feature type="chain" id="PRO_5025614151" description="Secreted protein" evidence="2">
    <location>
        <begin position="22"/>
        <end position="89"/>
    </location>
</feature>
<feature type="region of interest" description="Disordered" evidence="1">
    <location>
        <begin position="66"/>
        <end position="89"/>
    </location>
</feature>
<organism evidence="3 4">
    <name type="scientific">Amphibalanus amphitrite</name>
    <name type="common">Striped barnacle</name>
    <name type="synonym">Balanus amphitrite</name>
    <dbReference type="NCBI Taxonomy" id="1232801"/>
    <lineage>
        <taxon>Eukaryota</taxon>
        <taxon>Metazoa</taxon>
        <taxon>Ecdysozoa</taxon>
        <taxon>Arthropoda</taxon>
        <taxon>Crustacea</taxon>
        <taxon>Multicrustacea</taxon>
        <taxon>Cirripedia</taxon>
        <taxon>Thoracica</taxon>
        <taxon>Thoracicalcarea</taxon>
        <taxon>Balanomorpha</taxon>
        <taxon>Balanoidea</taxon>
        <taxon>Balanidae</taxon>
        <taxon>Amphibalaninae</taxon>
        <taxon>Amphibalanus</taxon>
    </lineage>
</organism>
<evidence type="ECO:0008006" key="5">
    <source>
        <dbReference type="Google" id="ProtNLM"/>
    </source>
</evidence>
<reference evidence="3 4" key="1">
    <citation type="submission" date="2019-07" db="EMBL/GenBank/DDBJ databases">
        <title>Draft genome assembly of a fouling barnacle, Amphibalanus amphitrite (Darwin, 1854): The first reference genome for Thecostraca.</title>
        <authorList>
            <person name="Kim W."/>
        </authorList>
    </citation>
    <scope>NUCLEOTIDE SEQUENCE [LARGE SCALE GENOMIC DNA]</scope>
    <source>
        <strain evidence="3">SNU_AA5</strain>
        <tissue evidence="3">Soma without cirri and trophi</tissue>
    </source>
</reference>
<evidence type="ECO:0000313" key="3">
    <source>
        <dbReference type="EMBL" id="KAF0308726.1"/>
    </source>
</evidence>
<comment type="caution">
    <text evidence="3">The sequence shown here is derived from an EMBL/GenBank/DDBJ whole genome shotgun (WGS) entry which is preliminary data.</text>
</comment>
<dbReference type="AlphaFoldDB" id="A0A6A4WMR8"/>
<feature type="signal peptide" evidence="2">
    <location>
        <begin position="1"/>
        <end position="21"/>
    </location>
</feature>
<accession>A0A6A4WMR8</accession>
<keyword evidence="2" id="KW-0732">Signal</keyword>
<name>A0A6A4WMR8_AMPAM</name>
<protein>
    <recommendedName>
        <fullName evidence="5">Secreted protein</fullName>
    </recommendedName>
</protein>
<evidence type="ECO:0000313" key="4">
    <source>
        <dbReference type="Proteomes" id="UP000440578"/>
    </source>
</evidence>
<sequence length="89" mass="9021">MVSRWLLSALVLAAVLAGLHGVPCSRSPSGDHLSGSRQVAEGRTCSGCGKTSNGRAAVEEFSGHGSLPGGCSHAAGKPCSKCTKRSRPM</sequence>
<evidence type="ECO:0000256" key="1">
    <source>
        <dbReference type="SAM" id="MobiDB-lite"/>
    </source>
</evidence>
<gene>
    <name evidence="3" type="ORF">FJT64_020084</name>
</gene>
<proteinExistence type="predicted"/>
<dbReference type="EMBL" id="VIIS01000468">
    <property type="protein sequence ID" value="KAF0308726.1"/>
    <property type="molecule type" value="Genomic_DNA"/>
</dbReference>
<evidence type="ECO:0000256" key="2">
    <source>
        <dbReference type="SAM" id="SignalP"/>
    </source>
</evidence>